<evidence type="ECO:0000313" key="3">
    <source>
        <dbReference type="EMBL" id="JAD16230.1"/>
    </source>
</evidence>
<keyword evidence="2" id="KW-0472">Membrane</keyword>
<evidence type="ECO:0000256" key="2">
    <source>
        <dbReference type="SAM" id="Phobius"/>
    </source>
</evidence>
<organism evidence="3">
    <name type="scientific">Arundo donax</name>
    <name type="common">Giant reed</name>
    <name type="synonym">Donax arundinaceus</name>
    <dbReference type="NCBI Taxonomy" id="35708"/>
    <lineage>
        <taxon>Eukaryota</taxon>
        <taxon>Viridiplantae</taxon>
        <taxon>Streptophyta</taxon>
        <taxon>Embryophyta</taxon>
        <taxon>Tracheophyta</taxon>
        <taxon>Spermatophyta</taxon>
        <taxon>Magnoliopsida</taxon>
        <taxon>Liliopsida</taxon>
        <taxon>Poales</taxon>
        <taxon>Poaceae</taxon>
        <taxon>PACMAD clade</taxon>
        <taxon>Arundinoideae</taxon>
        <taxon>Arundineae</taxon>
        <taxon>Arundo</taxon>
    </lineage>
</organism>
<dbReference type="AlphaFoldDB" id="A0A0A8XU96"/>
<dbReference type="PANTHER" id="PTHR33429:SF23">
    <property type="entry name" value="OS02G0709350 PROTEIN"/>
    <property type="match status" value="1"/>
</dbReference>
<sequence>MAAVMPTTPATPMTTTTVPLPTYPVSGAGAAVPRHGSGAGSVGAFFGVLAAVLVLTVLSCVFGRVCVVQAEGPDEWYDCTGPAHRRCWRRRRAPRRPVQAQEAKEPAAPPLPLPEP</sequence>
<feature type="transmembrane region" description="Helical" evidence="2">
    <location>
        <begin position="42"/>
        <end position="62"/>
    </location>
</feature>
<reference evidence="3" key="1">
    <citation type="submission" date="2014-09" db="EMBL/GenBank/DDBJ databases">
        <authorList>
            <person name="Magalhaes I.L.F."/>
            <person name="Oliveira U."/>
            <person name="Santos F.R."/>
            <person name="Vidigal T.H.D.A."/>
            <person name="Brescovit A.D."/>
            <person name="Santos A.J."/>
        </authorList>
    </citation>
    <scope>NUCLEOTIDE SEQUENCE</scope>
    <source>
        <tissue evidence="3">Shoot tissue taken approximately 20 cm above the soil surface</tissue>
    </source>
</reference>
<name>A0A0A8XU96_ARUDO</name>
<accession>A0A0A8XU96</accession>
<dbReference type="PANTHER" id="PTHR33429">
    <property type="entry name" value="OS02G0708000 PROTEIN-RELATED"/>
    <property type="match status" value="1"/>
</dbReference>
<keyword evidence="2" id="KW-1133">Transmembrane helix</keyword>
<dbReference type="EMBL" id="GBRH01281665">
    <property type="protein sequence ID" value="JAD16230.1"/>
    <property type="molecule type" value="Transcribed_RNA"/>
</dbReference>
<feature type="region of interest" description="Disordered" evidence="1">
    <location>
        <begin position="90"/>
        <end position="116"/>
    </location>
</feature>
<reference evidence="3" key="2">
    <citation type="journal article" date="2015" name="Data Brief">
        <title>Shoot transcriptome of the giant reed, Arundo donax.</title>
        <authorList>
            <person name="Barrero R.A."/>
            <person name="Guerrero F.D."/>
            <person name="Moolhuijzen P."/>
            <person name="Goolsby J.A."/>
            <person name="Tidwell J."/>
            <person name="Bellgard S.E."/>
            <person name="Bellgard M.I."/>
        </authorList>
    </citation>
    <scope>NUCLEOTIDE SEQUENCE</scope>
    <source>
        <tissue evidence="3">Shoot tissue taken approximately 20 cm above the soil surface</tissue>
    </source>
</reference>
<evidence type="ECO:0000256" key="1">
    <source>
        <dbReference type="SAM" id="MobiDB-lite"/>
    </source>
</evidence>
<proteinExistence type="predicted"/>
<protein>
    <submittedName>
        <fullName evidence="3">Uncharacterized protein</fullName>
    </submittedName>
</protein>
<feature type="compositionally biased region" description="Pro residues" evidence="1">
    <location>
        <begin position="107"/>
        <end position="116"/>
    </location>
</feature>
<keyword evidence="2" id="KW-0812">Transmembrane</keyword>